<keyword evidence="6" id="KW-1185">Reference proteome</keyword>
<name>A0ABQ6JI06_9ACTN</name>
<dbReference type="Pfam" id="PF13377">
    <property type="entry name" value="Peripla_BP_3"/>
    <property type="match status" value="1"/>
</dbReference>
<dbReference type="SUPFAM" id="SSF53822">
    <property type="entry name" value="Periplasmic binding protein-like I"/>
    <property type="match status" value="1"/>
</dbReference>
<reference evidence="6" key="1">
    <citation type="journal article" date="2019" name="Int. J. Syst. Evol. Microbiol.">
        <title>The Global Catalogue of Microorganisms (GCM) 10K type strain sequencing project: providing services to taxonomists for standard genome sequencing and annotation.</title>
        <authorList>
            <consortium name="The Broad Institute Genomics Platform"/>
            <consortium name="The Broad Institute Genome Sequencing Center for Infectious Disease"/>
            <person name="Wu L."/>
            <person name="Ma J."/>
        </authorList>
    </citation>
    <scope>NUCLEOTIDE SEQUENCE [LARGE SCALE GENOMIC DNA]</scope>
    <source>
        <strain evidence="6">NBRC 108730</strain>
    </source>
</reference>
<comment type="caution">
    <text evidence="5">The sequence shown here is derived from an EMBL/GenBank/DDBJ whole genome shotgun (WGS) entry which is preliminary data.</text>
</comment>
<feature type="domain" description="Transcriptional regulator LacI/GalR-like sensor" evidence="4">
    <location>
        <begin position="2"/>
        <end position="71"/>
    </location>
</feature>
<proteinExistence type="predicted"/>
<dbReference type="PANTHER" id="PTHR30146:SF153">
    <property type="entry name" value="LACTOSE OPERON REPRESSOR"/>
    <property type="match status" value="1"/>
</dbReference>
<evidence type="ECO:0000313" key="6">
    <source>
        <dbReference type="Proteomes" id="UP001157017"/>
    </source>
</evidence>
<dbReference type="Proteomes" id="UP001157017">
    <property type="component" value="Unassembled WGS sequence"/>
</dbReference>
<keyword evidence="3" id="KW-0804">Transcription</keyword>
<dbReference type="InterPro" id="IPR046335">
    <property type="entry name" value="LacI/GalR-like_sensor"/>
</dbReference>
<organism evidence="5 6">
    <name type="scientific">Angustibacter aerolatus</name>
    <dbReference type="NCBI Taxonomy" id="1162965"/>
    <lineage>
        <taxon>Bacteria</taxon>
        <taxon>Bacillati</taxon>
        <taxon>Actinomycetota</taxon>
        <taxon>Actinomycetes</taxon>
        <taxon>Kineosporiales</taxon>
        <taxon>Kineosporiaceae</taxon>
    </lineage>
</organism>
<keyword evidence="1" id="KW-0805">Transcription regulation</keyword>
<sequence length="79" mass="8550">MRGLRIPEDLSVVGYDDIPVARWSSPALTTVHQPLQRMGQEAARLVLRLRDGDVSATRMDLAVDLVVRDSTAPPASAPA</sequence>
<evidence type="ECO:0000256" key="3">
    <source>
        <dbReference type="ARBA" id="ARBA00023163"/>
    </source>
</evidence>
<protein>
    <recommendedName>
        <fullName evidence="4">Transcriptional regulator LacI/GalR-like sensor domain-containing protein</fullName>
    </recommendedName>
</protein>
<evidence type="ECO:0000256" key="2">
    <source>
        <dbReference type="ARBA" id="ARBA00023125"/>
    </source>
</evidence>
<evidence type="ECO:0000256" key="1">
    <source>
        <dbReference type="ARBA" id="ARBA00023015"/>
    </source>
</evidence>
<keyword evidence="2" id="KW-0238">DNA-binding</keyword>
<accession>A0ABQ6JI06</accession>
<dbReference type="InterPro" id="IPR028082">
    <property type="entry name" value="Peripla_BP_I"/>
</dbReference>
<evidence type="ECO:0000259" key="4">
    <source>
        <dbReference type="Pfam" id="PF13377"/>
    </source>
</evidence>
<dbReference type="Gene3D" id="3.40.50.2300">
    <property type="match status" value="2"/>
</dbReference>
<evidence type="ECO:0000313" key="5">
    <source>
        <dbReference type="EMBL" id="GMA86994.1"/>
    </source>
</evidence>
<dbReference type="PANTHER" id="PTHR30146">
    <property type="entry name" value="LACI-RELATED TRANSCRIPTIONAL REPRESSOR"/>
    <property type="match status" value="1"/>
</dbReference>
<gene>
    <name evidence="5" type="ORF">GCM10025868_22440</name>
</gene>
<dbReference type="EMBL" id="BSUZ01000001">
    <property type="protein sequence ID" value="GMA86994.1"/>
    <property type="molecule type" value="Genomic_DNA"/>
</dbReference>